<evidence type="ECO:0000313" key="4">
    <source>
        <dbReference type="Proteomes" id="UP001499988"/>
    </source>
</evidence>
<dbReference type="NCBIfam" id="NF005752">
    <property type="entry name" value="PRK07576.1"/>
    <property type="match status" value="1"/>
</dbReference>
<evidence type="ECO:0000313" key="3">
    <source>
        <dbReference type="EMBL" id="GAA4875421.1"/>
    </source>
</evidence>
<dbReference type="PANTHER" id="PTHR43296:SF2">
    <property type="entry name" value="PEROXISOMAL 2,4-DIENOYL-COA REDUCTASE [(3E)-ENOYL-COA-PRODUCING]"/>
    <property type="match status" value="1"/>
</dbReference>
<accession>A0ABP9EEC8</accession>
<dbReference type="Gene3D" id="3.40.50.720">
    <property type="entry name" value="NAD(P)-binding Rossmann-like Domain"/>
    <property type="match status" value="1"/>
</dbReference>
<protein>
    <submittedName>
        <fullName evidence="3">SDR family oxidoreductase</fullName>
    </submittedName>
</protein>
<organism evidence="3 4">
    <name type="scientific">Ferrimonas pelagia</name>
    <dbReference type="NCBI Taxonomy" id="1177826"/>
    <lineage>
        <taxon>Bacteria</taxon>
        <taxon>Pseudomonadati</taxon>
        <taxon>Pseudomonadota</taxon>
        <taxon>Gammaproteobacteria</taxon>
        <taxon>Alteromonadales</taxon>
        <taxon>Ferrimonadaceae</taxon>
        <taxon>Ferrimonas</taxon>
    </lineage>
</organism>
<dbReference type="InterPro" id="IPR045017">
    <property type="entry name" value="DECR2-like"/>
</dbReference>
<keyword evidence="2" id="KW-0560">Oxidoreductase</keyword>
<dbReference type="InterPro" id="IPR036291">
    <property type="entry name" value="NAD(P)-bd_dom_sf"/>
</dbReference>
<reference evidence="4" key="1">
    <citation type="journal article" date="2019" name="Int. J. Syst. Evol. Microbiol.">
        <title>The Global Catalogue of Microorganisms (GCM) 10K type strain sequencing project: providing services to taxonomists for standard genome sequencing and annotation.</title>
        <authorList>
            <consortium name="The Broad Institute Genomics Platform"/>
            <consortium name="The Broad Institute Genome Sequencing Center for Infectious Disease"/>
            <person name="Wu L."/>
            <person name="Ma J."/>
        </authorList>
    </citation>
    <scope>NUCLEOTIDE SEQUENCE [LARGE SCALE GENOMIC DNA]</scope>
    <source>
        <strain evidence="4">JCM 18401</strain>
    </source>
</reference>
<dbReference type="InterPro" id="IPR002347">
    <property type="entry name" value="SDR_fam"/>
</dbReference>
<evidence type="ECO:0000256" key="2">
    <source>
        <dbReference type="ARBA" id="ARBA00023002"/>
    </source>
</evidence>
<dbReference type="Proteomes" id="UP001499988">
    <property type="component" value="Unassembled WGS sequence"/>
</dbReference>
<sequence>MYQLDILKGRVAYISGGTSGINLGIAKGLSAYGAKVVVIGRNSEKAQAAAEEIRQHAGGEALAFSADVRDFGAVMATIEQTREHFGPPDIVIAGAAGNFPAPASNISANGFKTVMDIDLQGTFNVFRAAYEHCNKPGSSFIAITAEQAVKAMPFQSHVGAAKAGINMLVKDLALEWGREGIRVNCICPGPINDTEGMRRLAPTPEIEQMMKARISLGDLGDKEDIANAVVYLCSPLGRYITGTVLDVDGGCQLGDASMNRVPQMKKA</sequence>
<dbReference type="RefSeq" id="WP_345333239.1">
    <property type="nucleotide sequence ID" value="NZ_BAABJZ010000006.1"/>
</dbReference>
<keyword evidence="1" id="KW-0521">NADP</keyword>
<dbReference type="CDD" id="cd05369">
    <property type="entry name" value="TER_DECR_SDR_a"/>
    <property type="match status" value="1"/>
</dbReference>
<keyword evidence="4" id="KW-1185">Reference proteome</keyword>
<dbReference type="SUPFAM" id="SSF51735">
    <property type="entry name" value="NAD(P)-binding Rossmann-fold domains"/>
    <property type="match status" value="1"/>
</dbReference>
<name>A0ABP9EEC8_9GAMM</name>
<dbReference type="EMBL" id="BAABJZ010000006">
    <property type="protein sequence ID" value="GAA4875421.1"/>
    <property type="molecule type" value="Genomic_DNA"/>
</dbReference>
<dbReference type="PANTHER" id="PTHR43296">
    <property type="entry name" value="PEROXISOMAL 2,4-DIENOYL-COA REDUCTASE"/>
    <property type="match status" value="1"/>
</dbReference>
<dbReference type="Pfam" id="PF13561">
    <property type="entry name" value="adh_short_C2"/>
    <property type="match status" value="1"/>
</dbReference>
<comment type="caution">
    <text evidence="3">The sequence shown here is derived from an EMBL/GenBank/DDBJ whole genome shotgun (WGS) entry which is preliminary data.</text>
</comment>
<dbReference type="PRINTS" id="PR00081">
    <property type="entry name" value="GDHRDH"/>
</dbReference>
<gene>
    <name evidence="3" type="ORF">GCM10023333_05870</name>
</gene>
<proteinExistence type="predicted"/>
<evidence type="ECO:0000256" key="1">
    <source>
        <dbReference type="ARBA" id="ARBA00022857"/>
    </source>
</evidence>